<accession>A0A7C9HNP5</accession>
<gene>
    <name evidence="1" type="ORF">GN331_14180</name>
</gene>
<dbReference type="EMBL" id="WOXT01000005">
    <property type="protein sequence ID" value="MUV15350.1"/>
    <property type="molecule type" value="Genomic_DNA"/>
</dbReference>
<dbReference type="RefSeq" id="WP_156642957.1">
    <property type="nucleotide sequence ID" value="NZ_WOXT01000005.1"/>
</dbReference>
<dbReference type="AlphaFoldDB" id="A0A7C9HNP5"/>
<dbReference type="Proteomes" id="UP000479692">
    <property type="component" value="Unassembled WGS sequence"/>
</dbReference>
<sequence length="299" mass="32657">MPNPRVIVAMVLALGLVAGGFAIRMKPGESAQKRLESSGLRTGPSAVVERSVPSSAKAIRPLQADERSLDPRIVAFRNLNACEKYARHRDFVSELKTDPYSWLNRDETRKLMSSDDLRDAEATVAFVENNAQRCEPVRPRTIESNIALYESALAAALAGDRMAARCFVLAPWPSSVGDDAPHQRLQDIYVSNVEGLVTTGIDAGDLDMVRLAGAIRATHGHGLVAIGLPYDARKAYAYLQLQALFAREPEARSITTSIERLAHELKPDEQAAEDAWAKATFAKSFASRPYSAPLPACDR</sequence>
<evidence type="ECO:0000313" key="2">
    <source>
        <dbReference type="Proteomes" id="UP000479692"/>
    </source>
</evidence>
<keyword evidence="2" id="KW-1185">Reference proteome</keyword>
<name>A0A7C9HNP5_9GAMM</name>
<reference evidence="1 2" key="1">
    <citation type="submission" date="2019-12" db="EMBL/GenBank/DDBJ databases">
        <authorList>
            <person name="Xu J."/>
        </authorList>
    </citation>
    <scope>NUCLEOTIDE SEQUENCE [LARGE SCALE GENOMIC DNA]</scope>
    <source>
        <strain evidence="1 2">HX-5-24</strain>
    </source>
</reference>
<evidence type="ECO:0000313" key="1">
    <source>
        <dbReference type="EMBL" id="MUV15350.1"/>
    </source>
</evidence>
<comment type="caution">
    <text evidence="1">The sequence shown here is derived from an EMBL/GenBank/DDBJ whole genome shotgun (WGS) entry which is preliminary data.</text>
</comment>
<proteinExistence type="predicted"/>
<protein>
    <submittedName>
        <fullName evidence="1">Uncharacterized protein</fullName>
    </submittedName>
</protein>
<organism evidence="1 2">
    <name type="scientific">Noviluteimonas gilva</name>
    <dbReference type="NCBI Taxonomy" id="2682097"/>
    <lineage>
        <taxon>Bacteria</taxon>
        <taxon>Pseudomonadati</taxon>
        <taxon>Pseudomonadota</taxon>
        <taxon>Gammaproteobacteria</taxon>
        <taxon>Lysobacterales</taxon>
        <taxon>Lysobacteraceae</taxon>
        <taxon>Noviluteimonas</taxon>
    </lineage>
</organism>